<protein>
    <submittedName>
        <fullName evidence="2">Uncharacterized protein</fullName>
    </submittedName>
</protein>
<evidence type="ECO:0000313" key="3">
    <source>
        <dbReference type="Proteomes" id="UP000305067"/>
    </source>
</evidence>
<feature type="compositionally biased region" description="Polar residues" evidence="1">
    <location>
        <begin position="1"/>
        <end position="19"/>
    </location>
</feature>
<keyword evidence="3" id="KW-1185">Reference proteome</keyword>
<evidence type="ECO:0000256" key="1">
    <source>
        <dbReference type="SAM" id="MobiDB-lite"/>
    </source>
</evidence>
<gene>
    <name evidence="2" type="ORF">BDV98DRAFT_558693</name>
</gene>
<proteinExistence type="predicted"/>
<dbReference type="EMBL" id="ML178814">
    <property type="protein sequence ID" value="TFL07900.1"/>
    <property type="molecule type" value="Genomic_DNA"/>
</dbReference>
<reference evidence="2 3" key="1">
    <citation type="journal article" date="2019" name="Nat. Ecol. Evol.">
        <title>Megaphylogeny resolves global patterns of mushroom evolution.</title>
        <authorList>
            <person name="Varga T."/>
            <person name="Krizsan K."/>
            <person name="Foldi C."/>
            <person name="Dima B."/>
            <person name="Sanchez-Garcia M."/>
            <person name="Sanchez-Ramirez S."/>
            <person name="Szollosi G.J."/>
            <person name="Szarkandi J.G."/>
            <person name="Papp V."/>
            <person name="Albert L."/>
            <person name="Andreopoulos W."/>
            <person name="Angelini C."/>
            <person name="Antonin V."/>
            <person name="Barry K.W."/>
            <person name="Bougher N.L."/>
            <person name="Buchanan P."/>
            <person name="Buyck B."/>
            <person name="Bense V."/>
            <person name="Catcheside P."/>
            <person name="Chovatia M."/>
            <person name="Cooper J."/>
            <person name="Damon W."/>
            <person name="Desjardin D."/>
            <person name="Finy P."/>
            <person name="Geml J."/>
            <person name="Haridas S."/>
            <person name="Hughes K."/>
            <person name="Justo A."/>
            <person name="Karasinski D."/>
            <person name="Kautmanova I."/>
            <person name="Kiss B."/>
            <person name="Kocsube S."/>
            <person name="Kotiranta H."/>
            <person name="LaButti K.M."/>
            <person name="Lechner B.E."/>
            <person name="Liimatainen K."/>
            <person name="Lipzen A."/>
            <person name="Lukacs Z."/>
            <person name="Mihaltcheva S."/>
            <person name="Morgado L.N."/>
            <person name="Niskanen T."/>
            <person name="Noordeloos M.E."/>
            <person name="Ohm R.A."/>
            <person name="Ortiz-Santana B."/>
            <person name="Ovrebo C."/>
            <person name="Racz N."/>
            <person name="Riley R."/>
            <person name="Savchenko A."/>
            <person name="Shiryaev A."/>
            <person name="Soop K."/>
            <person name="Spirin V."/>
            <person name="Szebenyi C."/>
            <person name="Tomsovsky M."/>
            <person name="Tulloss R.E."/>
            <person name="Uehling J."/>
            <person name="Grigoriev I.V."/>
            <person name="Vagvolgyi C."/>
            <person name="Papp T."/>
            <person name="Martin F.M."/>
            <person name="Miettinen O."/>
            <person name="Hibbett D.S."/>
            <person name="Nagy L.G."/>
        </authorList>
    </citation>
    <scope>NUCLEOTIDE SEQUENCE [LARGE SCALE GENOMIC DNA]</scope>
    <source>
        <strain evidence="2 3">CBS 309.79</strain>
    </source>
</reference>
<organism evidence="2 3">
    <name type="scientific">Pterulicium gracile</name>
    <dbReference type="NCBI Taxonomy" id="1884261"/>
    <lineage>
        <taxon>Eukaryota</taxon>
        <taxon>Fungi</taxon>
        <taxon>Dikarya</taxon>
        <taxon>Basidiomycota</taxon>
        <taxon>Agaricomycotina</taxon>
        <taxon>Agaricomycetes</taxon>
        <taxon>Agaricomycetidae</taxon>
        <taxon>Agaricales</taxon>
        <taxon>Pleurotineae</taxon>
        <taxon>Pterulaceae</taxon>
        <taxon>Pterulicium</taxon>
    </lineage>
</organism>
<name>A0A5C3R3T0_9AGAR</name>
<sequence length="61" mass="6737">MSQSMPCTSTRGSMLSSPPISRGCSAIGNTFISTRPFQQFRQTYSIDPRQLKICMGFEGDV</sequence>
<accession>A0A5C3R3T0</accession>
<dbReference type="AlphaFoldDB" id="A0A5C3R3T0"/>
<evidence type="ECO:0000313" key="2">
    <source>
        <dbReference type="EMBL" id="TFL07900.1"/>
    </source>
</evidence>
<feature type="region of interest" description="Disordered" evidence="1">
    <location>
        <begin position="1"/>
        <end position="20"/>
    </location>
</feature>
<dbReference type="Proteomes" id="UP000305067">
    <property type="component" value="Unassembled WGS sequence"/>
</dbReference>